<gene>
    <name evidence="1" type="ORF">S03H2_59942</name>
</gene>
<feature type="non-terminal residue" evidence="1">
    <location>
        <position position="95"/>
    </location>
</feature>
<accession>X1KW86</accession>
<dbReference type="EMBL" id="BARU01038584">
    <property type="protein sequence ID" value="GAH86238.1"/>
    <property type="molecule type" value="Genomic_DNA"/>
</dbReference>
<organism evidence="1">
    <name type="scientific">marine sediment metagenome</name>
    <dbReference type="NCBI Taxonomy" id="412755"/>
    <lineage>
        <taxon>unclassified sequences</taxon>
        <taxon>metagenomes</taxon>
        <taxon>ecological metagenomes</taxon>
    </lineage>
</organism>
<evidence type="ECO:0000313" key="1">
    <source>
        <dbReference type="EMBL" id="GAH86238.1"/>
    </source>
</evidence>
<protein>
    <submittedName>
        <fullName evidence="1">Uncharacterized protein</fullName>
    </submittedName>
</protein>
<reference evidence="1" key="1">
    <citation type="journal article" date="2014" name="Front. Microbiol.">
        <title>High frequency of phylogenetically diverse reductive dehalogenase-homologous genes in deep subseafloor sedimentary metagenomes.</title>
        <authorList>
            <person name="Kawai M."/>
            <person name="Futagami T."/>
            <person name="Toyoda A."/>
            <person name="Takaki Y."/>
            <person name="Nishi S."/>
            <person name="Hori S."/>
            <person name="Arai W."/>
            <person name="Tsubouchi T."/>
            <person name="Morono Y."/>
            <person name="Uchiyama I."/>
            <person name="Ito T."/>
            <person name="Fujiyama A."/>
            <person name="Inagaki F."/>
            <person name="Takami H."/>
        </authorList>
    </citation>
    <scope>NUCLEOTIDE SEQUENCE</scope>
    <source>
        <strain evidence="1">Expedition CK06-06</strain>
    </source>
</reference>
<dbReference type="AlphaFoldDB" id="X1KW86"/>
<comment type="caution">
    <text evidence="1">The sequence shown here is derived from an EMBL/GenBank/DDBJ whole genome shotgun (WGS) entry which is preliminary data.</text>
</comment>
<sequence>MNLKQIVRKGLIVGGLIAALSGFADANLPKVNANELLFFQMGREYGIDCISLGYDTDGDNLEDLKFHYKLYSISKFGANTDLGSYAVDLNKDGKL</sequence>
<name>X1KW86_9ZZZZ</name>
<proteinExistence type="predicted"/>